<reference evidence="1 2" key="1">
    <citation type="submission" date="2023-04" db="EMBL/GenBank/DDBJ databases">
        <title>Forest soil microbial communities from Buena Vista Peninsula, Colon Province, Panama.</title>
        <authorList>
            <person name="Bouskill N."/>
        </authorList>
    </citation>
    <scope>NUCLEOTIDE SEQUENCE [LARGE SCALE GENOMIC DNA]</scope>
    <source>
        <strain evidence="1 2">CFH S0262</strain>
    </source>
</reference>
<sequence length="204" mass="22668">MWGRKRVPKLPTPWVQDQDAGWVRYFPDKTAPTHRVEIVGPVPDRGWDFTVYEYGDGAPEAITGGSRATFNDAVAAGSDAIERLQALDLEQPPADERDSVGNLKVKHESLRQRRIRVAELAVGVARIELREIKTRPGEGYAAIARARLAVERAKLEVETIKAESTEITHVTVQDPDAAMAALKKHSEALADQRGRTRRRRSGGR</sequence>
<gene>
    <name evidence="1" type="ORF">M2280_004100</name>
</gene>
<proteinExistence type="predicted"/>
<comment type="caution">
    <text evidence="1">The sequence shown here is derived from an EMBL/GenBank/DDBJ whole genome shotgun (WGS) entry which is preliminary data.</text>
</comment>
<protein>
    <submittedName>
        <fullName evidence="1">Uncharacterized protein</fullName>
    </submittedName>
</protein>
<name>A0ABT6MEY4_9NOCA</name>
<organism evidence="1 2">
    <name type="scientific">Prescottella agglutinans</name>
    <dbReference type="NCBI Taxonomy" id="1644129"/>
    <lineage>
        <taxon>Bacteria</taxon>
        <taxon>Bacillati</taxon>
        <taxon>Actinomycetota</taxon>
        <taxon>Actinomycetes</taxon>
        <taxon>Mycobacteriales</taxon>
        <taxon>Nocardiaceae</taxon>
        <taxon>Prescottella</taxon>
    </lineage>
</organism>
<evidence type="ECO:0000313" key="1">
    <source>
        <dbReference type="EMBL" id="MDH6282863.1"/>
    </source>
</evidence>
<accession>A0ABT6MEY4</accession>
<evidence type="ECO:0000313" key="2">
    <source>
        <dbReference type="Proteomes" id="UP001160334"/>
    </source>
</evidence>
<dbReference type="EMBL" id="JARXVC010000011">
    <property type="protein sequence ID" value="MDH6282863.1"/>
    <property type="molecule type" value="Genomic_DNA"/>
</dbReference>
<keyword evidence="2" id="KW-1185">Reference proteome</keyword>
<dbReference type="Proteomes" id="UP001160334">
    <property type="component" value="Unassembled WGS sequence"/>
</dbReference>